<sequence>MKFYLGFYVNNIFKGEGPIPKLKGDPVLDVKIYKINDNLAEELVYEKKSQKL</sequence>
<dbReference type="AlphaFoldDB" id="A0A077NMF7"/>
<comment type="caution">
    <text evidence="1">The sequence shown here is derived from an EMBL/GenBank/DDBJ whole genome shotgun (WGS) entry which is preliminary data.</text>
</comment>
<dbReference type="Proteomes" id="UP000028487">
    <property type="component" value="Unassembled WGS sequence"/>
</dbReference>
<evidence type="ECO:0000313" key="1">
    <source>
        <dbReference type="EMBL" id="CDG99739.1"/>
    </source>
</evidence>
<organism evidence="1">
    <name type="scientific">Xenorhabdus bovienii str. feltiae Moldova</name>
    <dbReference type="NCBI Taxonomy" id="1398200"/>
    <lineage>
        <taxon>Bacteria</taxon>
        <taxon>Pseudomonadati</taxon>
        <taxon>Pseudomonadota</taxon>
        <taxon>Gammaproteobacteria</taxon>
        <taxon>Enterobacterales</taxon>
        <taxon>Morganellaceae</taxon>
        <taxon>Xenorhabdus</taxon>
    </lineage>
</organism>
<dbReference type="HOGENOM" id="CLU_3086274_0_0_6"/>
<proteinExistence type="predicted"/>
<protein>
    <submittedName>
        <fullName evidence="1">Uncharacterized protein</fullName>
    </submittedName>
</protein>
<name>A0A077NMF7_XENBV</name>
<accession>A0A077NMF7</accession>
<dbReference type="EMBL" id="CBSV010000022">
    <property type="protein sequence ID" value="CDG99739.1"/>
    <property type="molecule type" value="Genomic_DNA"/>
</dbReference>
<gene>
    <name evidence="1" type="ORF">XBFM1_1180003</name>
</gene>
<reference evidence="1" key="1">
    <citation type="submission" date="2013-07" db="EMBL/GenBank/DDBJ databases">
        <title>Sub-species coevolution in mutualistic symbiosis.</title>
        <authorList>
            <person name="Murfin K."/>
            <person name="Klassen J."/>
            <person name="Lee M."/>
            <person name="Forst S."/>
            <person name="Stock P."/>
            <person name="Goodrich-Blair H."/>
        </authorList>
    </citation>
    <scope>NUCLEOTIDE SEQUENCE [LARGE SCALE GENOMIC DNA]</scope>
    <source>
        <strain evidence="1">Feltiae Moldova</strain>
    </source>
</reference>